<dbReference type="EMBL" id="KN716257">
    <property type="protein sequence ID" value="KJH48755.1"/>
    <property type="molecule type" value="Genomic_DNA"/>
</dbReference>
<dbReference type="InterPro" id="IPR013098">
    <property type="entry name" value="Ig_I-set"/>
</dbReference>
<evidence type="ECO:0000259" key="3">
    <source>
        <dbReference type="PROSITE" id="PS50835"/>
    </source>
</evidence>
<dbReference type="AlphaFoldDB" id="A0A0D8XW91"/>
<evidence type="ECO:0000256" key="2">
    <source>
        <dbReference type="ARBA" id="ARBA00023180"/>
    </source>
</evidence>
<dbReference type="InterPro" id="IPR007110">
    <property type="entry name" value="Ig-like_dom"/>
</dbReference>
<dbReference type="CDD" id="cd00096">
    <property type="entry name" value="Ig"/>
    <property type="match status" value="1"/>
</dbReference>
<organism evidence="4 5">
    <name type="scientific">Dictyocaulus viviparus</name>
    <name type="common">Bovine lungworm</name>
    <dbReference type="NCBI Taxonomy" id="29172"/>
    <lineage>
        <taxon>Eukaryota</taxon>
        <taxon>Metazoa</taxon>
        <taxon>Ecdysozoa</taxon>
        <taxon>Nematoda</taxon>
        <taxon>Chromadorea</taxon>
        <taxon>Rhabditida</taxon>
        <taxon>Rhabditina</taxon>
        <taxon>Rhabditomorpha</taxon>
        <taxon>Strongyloidea</taxon>
        <taxon>Metastrongylidae</taxon>
        <taxon>Dictyocaulus</taxon>
    </lineage>
</organism>
<dbReference type="SMART" id="SM00409">
    <property type="entry name" value="IG"/>
    <property type="match status" value="3"/>
</dbReference>
<keyword evidence="5" id="KW-1185">Reference proteome</keyword>
<sequence length="358" mass="39979">MLRQDVNLTCNIESVSPFTLYWMKGNEIIGGPFFYQFTDTAVWTLPEVTPRDHGEYYCVVVSDNGNHTVKTFLDTRESPPVIITPSEATVQLGYPAFLHCQTLSSSKVDIKWMRHGVTVLSGFGTKVYSNGTLRIHQASREDGGDYECQAQSVGGITSHKIHLKFPKNAALVLQLPKASVSPSVLYFVPHTSFNISCYIDGDPRPQPHWFYNGREIYPDAKYFITFKNDLIVRDPLTNDTGVYECRAISAAGSHSDSATVYVAGTPQPTLRWFRNGREILQNSDFVEISGTHFRVVGAQDTDAGTYSCVAENIAGRDIGITHTIYYQHSGGAEQCSDYNNESKINISGVEHQFKIKFF</sequence>
<feature type="domain" description="Ig-like" evidence="3">
    <location>
        <begin position="79"/>
        <end position="162"/>
    </location>
</feature>
<reference evidence="4 5" key="1">
    <citation type="submission" date="2013-11" db="EMBL/GenBank/DDBJ databases">
        <title>Draft genome of the bovine lungworm Dictyocaulus viviparus.</title>
        <authorList>
            <person name="Mitreva M."/>
        </authorList>
    </citation>
    <scope>NUCLEOTIDE SEQUENCE [LARGE SCALE GENOMIC DNA]</scope>
    <source>
        <strain evidence="4 5">HannoverDv2000</strain>
    </source>
</reference>
<dbReference type="Pfam" id="PF13927">
    <property type="entry name" value="Ig_3"/>
    <property type="match status" value="1"/>
</dbReference>
<keyword evidence="2" id="KW-0325">Glycoprotein</keyword>
<dbReference type="Gene3D" id="2.60.40.10">
    <property type="entry name" value="Immunoglobulins"/>
    <property type="match status" value="4"/>
</dbReference>
<evidence type="ECO:0000313" key="5">
    <source>
        <dbReference type="Proteomes" id="UP000053766"/>
    </source>
</evidence>
<protein>
    <submittedName>
        <fullName evidence="4">Immunoglobulin domain protein</fullName>
    </submittedName>
</protein>
<evidence type="ECO:0000256" key="1">
    <source>
        <dbReference type="ARBA" id="ARBA00022729"/>
    </source>
</evidence>
<dbReference type="OrthoDB" id="5985519at2759"/>
<dbReference type="SUPFAM" id="SSF48726">
    <property type="entry name" value="Immunoglobulin"/>
    <property type="match status" value="4"/>
</dbReference>
<dbReference type="PROSITE" id="PS50835">
    <property type="entry name" value="IG_LIKE"/>
    <property type="match status" value="4"/>
</dbReference>
<proteinExistence type="predicted"/>
<dbReference type="PANTHER" id="PTHR44427:SF5">
    <property type="entry name" value="V-SET AND IMMUNOGLOBULIN DOMAIN-CONTAINING PROTEIN 10-LIKE"/>
    <property type="match status" value="1"/>
</dbReference>
<dbReference type="Pfam" id="PF00047">
    <property type="entry name" value="ig"/>
    <property type="match status" value="2"/>
</dbReference>
<dbReference type="InterPro" id="IPR050831">
    <property type="entry name" value="CEA_cell_adhesion"/>
</dbReference>
<name>A0A0D8XW91_DICVI</name>
<dbReference type="InterPro" id="IPR036179">
    <property type="entry name" value="Ig-like_dom_sf"/>
</dbReference>
<gene>
    <name evidence="4" type="ORF">DICVIV_05149</name>
</gene>
<dbReference type="InterPro" id="IPR003599">
    <property type="entry name" value="Ig_sub"/>
</dbReference>
<dbReference type="SMART" id="SM00408">
    <property type="entry name" value="IGc2"/>
    <property type="match status" value="4"/>
</dbReference>
<dbReference type="STRING" id="29172.A0A0D8XW91"/>
<feature type="domain" description="Ig-like" evidence="3">
    <location>
        <begin position="262"/>
        <end position="321"/>
    </location>
</feature>
<evidence type="ECO:0000313" key="4">
    <source>
        <dbReference type="EMBL" id="KJH48755.1"/>
    </source>
</evidence>
<accession>A0A0D8XW91</accession>
<feature type="domain" description="Ig-like" evidence="3">
    <location>
        <begin position="176"/>
        <end position="261"/>
    </location>
</feature>
<dbReference type="InterPro" id="IPR003598">
    <property type="entry name" value="Ig_sub2"/>
</dbReference>
<feature type="domain" description="Ig-like" evidence="3">
    <location>
        <begin position="1"/>
        <end position="74"/>
    </location>
</feature>
<dbReference type="PANTHER" id="PTHR44427">
    <property type="entry name" value="CARCINOEMBRYONIC ANTIGEN-RELATED CELL ADHESION MOLECULE 19"/>
    <property type="match status" value="1"/>
</dbReference>
<dbReference type="InterPro" id="IPR013783">
    <property type="entry name" value="Ig-like_fold"/>
</dbReference>
<dbReference type="InterPro" id="IPR013151">
    <property type="entry name" value="Immunoglobulin_dom"/>
</dbReference>
<reference evidence="5" key="2">
    <citation type="journal article" date="2016" name="Sci. Rep.">
        <title>Dictyocaulus viviparus genome, variome and transcriptome elucidate lungworm biology and support future intervention.</title>
        <authorList>
            <person name="McNulty S.N."/>
            <person name="Strube C."/>
            <person name="Rosa B.A."/>
            <person name="Martin J.C."/>
            <person name="Tyagi R."/>
            <person name="Choi Y.J."/>
            <person name="Wang Q."/>
            <person name="Hallsworth Pepin K."/>
            <person name="Zhang X."/>
            <person name="Ozersky P."/>
            <person name="Wilson R.K."/>
            <person name="Sternberg P.W."/>
            <person name="Gasser R.B."/>
            <person name="Mitreva M."/>
        </authorList>
    </citation>
    <scope>NUCLEOTIDE SEQUENCE [LARGE SCALE GENOMIC DNA]</scope>
    <source>
        <strain evidence="5">HannoverDv2000</strain>
    </source>
</reference>
<keyword evidence="1" id="KW-0732">Signal</keyword>
<dbReference type="Proteomes" id="UP000053766">
    <property type="component" value="Unassembled WGS sequence"/>
</dbReference>
<dbReference type="Pfam" id="PF07679">
    <property type="entry name" value="I-set"/>
    <property type="match status" value="1"/>
</dbReference>